<comment type="caution">
    <text evidence="1">The sequence shown here is derived from an EMBL/GenBank/DDBJ whole genome shotgun (WGS) entry which is preliminary data.</text>
</comment>
<evidence type="ECO:0000313" key="1">
    <source>
        <dbReference type="EMBL" id="GAA08729.1"/>
    </source>
</evidence>
<dbReference type="Proteomes" id="UP000004319">
    <property type="component" value="Unassembled WGS sequence"/>
</dbReference>
<accession>F7VED4</accession>
<evidence type="ECO:0000313" key="2">
    <source>
        <dbReference type="Proteomes" id="UP000004319"/>
    </source>
</evidence>
<organism evidence="1 2">
    <name type="scientific">Acetobacter tropicalis NBRC 101654</name>
    <dbReference type="NCBI Taxonomy" id="749388"/>
    <lineage>
        <taxon>Bacteria</taxon>
        <taxon>Pseudomonadati</taxon>
        <taxon>Pseudomonadota</taxon>
        <taxon>Alphaproteobacteria</taxon>
        <taxon>Acetobacterales</taxon>
        <taxon>Acetobacteraceae</taxon>
        <taxon>Acetobacter</taxon>
    </lineage>
</organism>
<sequence length="51" mass="5295">MTDRACGLVEEEGLSVSAANAFAKGSVAKPINADVAKNFCMLGSGSIERMF</sequence>
<protein>
    <submittedName>
        <fullName evidence="1">Uncharacterized protein</fullName>
    </submittedName>
</protein>
<dbReference type="AlphaFoldDB" id="F7VED4"/>
<reference evidence="1 2" key="1">
    <citation type="journal article" date="2011" name="Biochem. Biophys. Res. Commun.">
        <title>Increased number of Arginine-based salt bridges contributes to the thermotolerance of thermotolerant acetic acid bacteria, Acetobacter tropicalis SKU1100.</title>
        <authorList>
            <person name="Matsutani M."/>
            <person name="Hirakawa H."/>
            <person name="Nishikura M."/>
            <person name="Soemphol W."/>
            <person name="Ali I.A.I."/>
            <person name="Yakushi T."/>
            <person name="Matsushita K."/>
        </authorList>
    </citation>
    <scope>NUCLEOTIDE SEQUENCE [LARGE SCALE GENOMIC DNA]</scope>
    <source>
        <strain evidence="1 2">NBRC 101654</strain>
    </source>
</reference>
<gene>
    <name evidence="1" type="ORF">ATPR_1733</name>
</gene>
<dbReference type="EMBL" id="BABS01000048">
    <property type="protein sequence ID" value="GAA08729.1"/>
    <property type="molecule type" value="Genomic_DNA"/>
</dbReference>
<name>F7VED4_9PROT</name>
<proteinExistence type="predicted"/>